<proteinExistence type="predicted"/>
<organism evidence="3 4">
    <name type="scientific">Aquimarina atlantica</name>
    <dbReference type="NCBI Taxonomy" id="1317122"/>
    <lineage>
        <taxon>Bacteria</taxon>
        <taxon>Pseudomonadati</taxon>
        <taxon>Bacteroidota</taxon>
        <taxon>Flavobacteriia</taxon>
        <taxon>Flavobacteriales</taxon>
        <taxon>Flavobacteriaceae</taxon>
        <taxon>Aquimarina</taxon>
    </lineage>
</organism>
<keyword evidence="1" id="KW-0472">Membrane</keyword>
<feature type="transmembrane region" description="Helical" evidence="1">
    <location>
        <begin position="26"/>
        <end position="46"/>
    </location>
</feature>
<evidence type="ECO:0000313" key="4">
    <source>
        <dbReference type="Proteomes" id="UP000023541"/>
    </source>
</evidence>
<feature type="domain" description="2TM" evidence="2">
    <location>
        <begin position="15"/>
        <end position="117"/>
    </location>
</feature>
<dbReference type="EMBL" id="AQRA01000004">
    <property type="protein sequence ID" value="EZH74202.1"/>
    <property type="molecule type" value="Genomic_DNA"/>
</dbReference>
<keyword evidence="1" id="KW-1133">Transmembrane helix</keyword>
<keyword evidence="1" id="KW-0812">Transmembrane</keyword>
<feature type="transmembrane region" description="Helical" evidence="1">
    <location>
        <begin position="66"/>
        <end position="88"/>
    </location>
</feature>
<dbReference type="eggNOG" id="COG2972">
    <property type="taxonomic scope" value="Bacteria"/>
</dbReference>
<dbReference type="STRING" id="1317122.ATO12_15135"/>
<evidence type="ECO:0000256" key="1">
    <source>
        <dbReference type="SAM" id="Phobius"/>
    </source>
</evidence>
<dbReference type="AlphaFoldDB" id="A0A023BVY9"/>
<name>A0A023BVY9_9FLAO</name>
<dbReference type="Proteomes" id="UP000023541">
    <property type="component" value="Unassembled WGS sequence"/>
</dbReference>
<keyword evidence="4" id="KW-1185">Reference proteome</keyword>
<dbReference type="Pfam" id="PF13239">
    <property type="entry name" value="2TM"/>
    <property type="match status" value="1"/>
</dbReference>
<evidence type="ECO:0000259" key="2">
    <source>
        <dbReference type="Pfam" id="PF13239"/>
    </source>
</evidence>
<protein>
    <recommendedName>
        <fullName evidence="2">2TM domain-containing protein</fullName>
    </recommendedName>
</protein>
<reference evidence="3 4" key="1">
    <citation type="submission" date="2014-04" db="EMBL/GenBank/DDBJ databases">
        <title>Aquimarina sp. 22II-S11-z7 Genome Sequencing.</title>
        <authorList>
            <person name="Lai Q."/>
        </authorList>
    </citation>
    <scope>NUCLEOTIDE SEQUENCE [LARGE SCALE GENOMIC DNA]</scope>
    <source>
        <strain evidence="3 4">22II-S11-z7</strain>
    </source>
</reference>
<evidence type="ECO:0000313" key="3">
    <source>
        <dbReference type="EMBL" id="EZH74202.1"/>
    </source>
</evidence>
<accession>A0A023BVY9</accession>
<dbReference type="OrthoDB" id="8965954at2"/>
<dbReference type="InterPro" id="IPR025698">
    <property type="entry name" value="2TM_dom"/>
</dbReference>
<gene>
    <name evidence="3" type="ORF">ATO12_15135</name>
</gene>
<sequence>MTAIMNDYNEEKAYEKAKKRLEEEKGFYSHLAVYIVINIALLFFMSKLAAFIGTDPNDSGFKNWRFWNTFLTPVVWGIALLGHGLWVFKEKFFLKKFFKKSIFSKDWEERKIKEFMDKDKF</sequence>
<comment type="caution">
    <text evidence="3">The sequence shown here is derived from an EMBL/GenBank/DDBJ whole genome shotgun (WGS) entry which is preliminary data.</text>
</comment>